<proteinExistence type="predicted"/>
<feature type="domain" description="ISXO2-like transposase" evidence="1">
    <location>
        <begin position="103"/>
        <end position="255"/>
    </location>
</feature>
<gene>
    <name evidence="2" type="ORF">LCGC14_2511670</name>
</gene>
<dbReference type="NCBIfam" id="NF033547">
    <property type="entry name" value="transpos_IS1595"/>
    <property type="match status" value="1"/>
</dbReference>
<comment type="caution">
    <text evidence="2">The sequence shown here is derived from an EMBL/GenBank/DDBJ whole genome shotgun (WGS) entry which is preliminary data.</text>
</comment>
<dbReference type="PANTHER" id="PTHR47163">
    <property type="entry name" value="DDE_TNP_IS1595 DOMAIN-CONTAINING PROTEIN"/>
    <property type="match status" value="1"/>
</dbReference>
<dbReference type="PANTHER" id="PTHR47163:SF2">
    <property type="entry name" value="SI:DKEY-17M8.2"/>
    <property type="match status" value="1"/>
</dbReference>
<dbReference type="SMART" id="SM01126">
    <property type="entry name" value="DDE_Tnp_IS1595"/>
    <property type="match status" value="1"/>
</dbReference>
<sequence>RWPDGVVVCPTCDRTDANFLEARRIWQCKSKHTKRQFSVKVGTIFEDSPISLDKWLVAVWMIANDKNGVSSYEIARAIGVTQKSAWFMMHRIRLALQTGDFHGMKGEVEVDETFIGGKARNMHKSKRQAIIKGRGTVAKTTVLGLMQRGDDNANSVVQAEIVPNTKRNTLSPAVRSHVVPGSTVYTDALSSYTGLDVDYIHQVIDHAEAYVHGKVHTNGIENFWSLLKRAIKGTYVSVEPFHLFRYLDEETFRFNNRKDNDAGRFHDAVKGVAGKRLTYRKLVGQTA</sequence>
<dbReference type="AlphaFoldDB" id="A0A0F9DAQ8"/>
<feature type="non-terminal residue" evidence="2">
    <location>
        <position position="1"/>
    </location>
</feature>
<dbReference type="InterPro" id="IPR024442">
    <property type="entry name" value="Transposase_Zn_ribbon"/>
</dbReference>
<accession>A0A0F9DAQ8</accession>
<organism evidence="2">
    <name type="scientific">marine sediment metagenome</name>
    <dbReference type="NCBI Taxonomy" id="412755"/>
    <lineage>
        <taxon>unclassified sequences</taxon>
        <taxon>metagenomes</taxon>
        <taxon>ecological metagenomes</taxon>
    </lineage>
</organism>
<dbReference type="Pfam" id="PF12760">
    <property type="entry name" value="Zn_ribbon_IS1595"/>
    <property type="match status" value="1"/>
</dbReference>
<dbReference type="InterPro" id="IPR053164">
    <property type="entry name" value="IS1016-like_transposase"/>
</dbReference>
<dbReference type="EMBL" id="LAZR01040299">
    <property type="protein sequence ID" value="KKL14836.1"/>
    <property type="molecule type" value="Genomic_DNA"/>
</dbReference>
<name>A0A0F9DAQ8_9ZZZZ</name>
<evidence type="ECO:0000259" key="1">
    <source>
        <dbReference type="SMART" id="SM01126"/>
    </source>
</evidence>
<protein>
    <recommendedName>
        <fullName evidence="1">ISXO2-like transposase domain-containing protein</fullName>
    </recommendedName>
</protein>
<evidence type="ECO:0000313" key="2">
    <source>
        <dbReference type="EMBL" id="KKL14836.1"/>
    </source>
</evidence>
<reference evidence="2" key="1">
    <citation type="journal article" date="2015" name="Nature">
        <title>Complex archaea that bridge the gap between prokaryotes and eukaryotes.</title>
        <authorList>
            <person name="Spang A."/>
            <person name="Saw J.H."/>
            <person name="Jorgensen S.L."/>
            <person name="Zaremba-Niedzwiedzka K."/>
            <person name="Martijn J."/>
            <person name="Lind A.E."/>
            <person name="van Eijk R."/>
            <person name="Schleper C."/>
            <person name="Guy L."/>
            <person name="Ettema T.J."/>
        </authorList>
    </citation>
    <scope>NUCLEOTIDE SEQUENCE</scope>
</reference>
<dbReference type="InterPro" id="IPR024445">
    <property type="entry name" value="Tnp_ISXO2-like"/>
</dbReference>
<dbReference type="Pfam" id="PF12762">
    <property type="entry name" value="DDE_Tnp_IS1595"/>
    <property type="match status" value="1"/>
</dbReference>